<dbReference type="PANTHER" id="PTHR43235">
    <property type="entry name" value="GLUTAMINE AMIDOTRANSFERASE PB2B2.05-RELATED"/>
    <property type="match status" value="1"/>
</dbReference>
<dbReference type="Pfam" id="PF07722">
    <property type="entry name" value="Peptidase_C26"/>
    <property type="match status" value="1"/>
</dbReference>
<dbReference type="RefSeq" id="WP_399647828.1">
    <property type="nucleotide sequence ID" value="NZ_JBITYG010000003.1"/>
</dbReference>
<dbReference type="Gene3D" id="3.40.50.880">
    <property type="match status" value="1"/>
</dbReference>
<comment type="caution">
    <text evidence="1">The sequence shown here is derived from an EMBL/GenBank/DDBJ whole genome shotgun (WGS) entry which is preliminary data.</text>
</comment>
<dbReference type="CDD" id="cd01745">
    <property type="entry name" value="GATase1_2"/>
    <property type="match status" value="1"/>
</dbReference>
<dbReference type="PANTHER" id="PTHR43235:SF1">
    <property type="entry name" value="GLUTAMINE AMIDOTRANSFERASE PB2B2.05-RELATED"/>
    <property type="match status" value="1"/>
</dbReference>
<name>A0ABW8C4Q4_9ACTN</name>
<dbReference type="Proteomes" id="UP001614394">
    <property type="component" value="Unassembled WGS sequence"/>
</dbReference>
<evidence type="ECO:0000313" key="2">
    <source>
        <dbReference type="Proteomes" id="UP001614394"/>
    </source>
</evidence>
<gene>
    <name evidence="1" type="ORF">ACIGXA_12855</name>
</gene>
<dbReference type="InterPro" id="IPR011697">
    <property type="entry name" value="Peptidase_C26"/>
</dbReference>
<keyword evidence="2" id="KW-1185">Reference proteome</keyword>
<dbReference type="SUPFAM" id="SSF52317">
    <property type="entry name" value="Class I glutamine amidotransferase-like"/>
    <property type="match status" value="1"/>
</dbReference>
<dbReference type="PROSITE" id="PS51273">
    <property type="entry name" value="GATASE_TYPE_1"/>
    <property type="match status" value="1"/>
</dbReference>
<dbReference type="InterPro" id="IPR029062">
    <property type="entry name" value="Class_I_gatase-like"/>
</dbReference>
<reference evidence="1 2" key="1">
    <citation type="submission" date="2024-10" db="EMBL/GenBank/DDBJ databases">
        <title>The Natural Products Discovery Center: Release of the First 8490 Sequenced Strains for Exploring Actinobacteria Biosynthetic Diversity.</title>
        <authorList>
            <person name="Kalkreuter E."/>
            <person name="Kautsar S.A."/>
            <person name="Yang D."/>
            <person name="Bader C.D."/>
            <person name="Teijaro C.N."/>
            <person name="Fluegel L."/>
            <person name="Davis C.M."/>
            <person name="Simpson J.R."/>
            <person name="Lauterbach L."/>
            <person name="Steele A.D."/>
            <person name="Gui C."/>
            <person name="Meng S."/>
            <person name="Li G."/>
            <person name="Viehrig K."/>
            <person name="Ye F."/>
            <person name="Su P."/>
            <person name="Kiefer A.F."/>
            <person name="Nichols A."/>
            <person name="Cepeda A.J."/>
            <person name="Yan W."/>
            <person name="Fan B."/>
            <person name="Jiang Y."/>
            <person name="Adhikari A."/>
            <person name="Zheng C.-J."/>
            <person name="Schuster L."/>
            <person name="Cowan T.M."/>
            <person name="Smanski M.J."/>
            <person name="Chevrette M.G."/>
            <person name="De Carvalho L.P.S."/>
            <person name="Shen B."/>
        </authorList>
    </citation>
    <scope>NUCLEOTIDE SEQUENCE [LARGE SCALE GENOMIC DNA]</scope>
    <source>
        <strain evidence="1 2">NPDC053399</strain>
    </source>
</reference>
<dbReference type="InterPro" id="IPR044668">
    <property type="entry name" value="PuuD-like"/>
</dbReference>
<dbReference type="EMBL" id="JBITYG010000003">
    <property type="protein sequence ID" value="MFI9101408.1"/>
    <property type="molecule type" value="Genomic_DNA"/>
</dbReference>
<sequence length="239" mass="24984">MPEQPLVGVTTYLDTARWGVWETSAVLLPEVYPRMVRAAGGIAALLPPDDPDVAAAAVARMDAVIVAGGPDVEPSLYGEPRHPRTGPQARERDRWELAVLRAAIDSGTPVLAVCRGMQLLNVLCGGTLVQHLPEQVGHDGHAVTLGVFGDHVVTPVPGTLLARITPAPEKVPTYHHQAVGSLGAGLTVSAYAEDGTVEAVELPGPGFVLGVQWHPEMDADRRLVRALLAAAGGAVTPVP</sequence>
<evidence type="ECO:0000313" key="1">
    <source>
        <dbReference type="EMBL" id="MFI9101408.1"/>
    </source>
</evidence>
<dbReference type="GO" id="GO:0016787">
    <property type="term" value="F:hydrolase activity"/>
    <property type="evidence" value="ECO:0007669"/>
    <property type="project" value="UniProtKB-KW"/>
</dbReference>
<organism evidence="1 2">
    <name type="scientific">Streptomyces fildesensis</name>
    <dbReference type="NCBI Taxonomy" id="375757"/>
    <lineage>
        <taxon>Bacteria</taxon>
        <taxon>Bacillati</taxon>
        <taxon>Actinomycetota</taxon>
        <taxon>Actinomycetes</taxon>
        <taxon>Kitasatosporales</taxon>
        <taxon>Streptomycetaceae</taxon>
        <taxon>Streptomyces</taxon>
    </lineage>
</organism>
<accession>A0ABW8C4Q4</accession>
<keyword evidence="1" id="KW-0378">Hydrolase</keyword>
<protein>
    <submittedName>
        <fullName evidence="1">Gamma-glutamyl-gamma-aminobutyrate hydrolase family protein</fullName>
    </submittedName>
</protein>
<proteinExistence type="predicted"/>